<evidence type="ECO:0008006" key="3">
    <source>
        <dbReference type="Google" id="ProtNLM"/>
    </source>
</evidence>
<dbReference type="AlphaFoldDB" id="A0A7S3I7B4"/>
<organism evidence="2">
    <name type="scientific">Favella ehrenbergii</name>
    <dbReference type="NCBI Taxonomy" id="182087"/>
    <lineage>
        <taxon>Eukaryota</taxon>
        <taxon>Sar</taxon>
        <taxon>Alveolata</taxon>
        <taxon>Ciliophora</taxon>
        <taxon>Intramacronucleata</taxon>
        <taxon>Spirotrichea</taxon>
        <taxon>Choreotrichia</taxon>
        <taxon>Tintinnida</taxon>
        <taxon>Xystonellidae</taxon>
        <taxon>Favella</taxon>
    </lineage>
</organism>
<sequence length="105" mass="11256">MVLSVICYSALILGLWVVSLRADRPSTAALLRGLLVDDLDLDPFSVGVFAHNAHLVVAAGDGEHVADLAPAHFPKRHVLLEPDLLSQLPHLLVSLAHPHFASCVL</sequence>
<name>A0A7S3I7B4_9SPIT</name>
<protein>
    <recommendedName>
        <fullName evidence="3">Secreted protein</fullName>
    </recommendedName>
</protein>
<proteinExistence type="predicted"/>
<dbReference type="EMBL" id="HBIE01034670">
    <property type="protein sequence ID" value="CAE0315564.1"/>
    <property type="molecule type" value="Transcribed_RNA"/>
</dbReference>
<reference evidence="2" key="1">
    <citation type="submission" date="2021-01" db="EMBL/GenBank/DDBJ databases">
        <authorList>
            <person name="Corre E."/>
            <person name="Pelletier E."/>
            <person name="Niang G."/>
            <person name="Scheremetjew M."/>
            <person name="Finn R."/>
            <person name="Kale V."/>
            <person name="Holt S."/>
            <person name="Cochrane G."/>
            <person name="Meng A."/>
            <person name="Brown T."/>
            <person name="Cohen L."/>
        </authorList>
    </citation>
    <scope>NUCLEOTIDE SEQUENCE</scope>
    <source>
        <strain evidence="2">Fehren 1</strain>
    </source>
</reference>
<evidence type="ECO:0000256" key="1">
    <source>
        <dbReference type="SAM" id="SignalP"/>
    </source>
</evidence>
<feature type="chain" id="PRO_5030824554" description="Secreted protein" evidence="1">
    <location>
        <begin position="23"/>
        <end position="105"/>
    </location>
</feature>
<keyword evidence="1" id="KW-0732">Signal</keyword>
<gene>
    <name evidence="2" type="ORF">FEHR0123_LOCUS10492</name>
</gene>
<feature type="signal peptide" evidence="1">
    <location>
        <begin position="1"/>
        <end position="22"/>
    </location>
</feature>
<accession>A0A7S3I7B4</accession>
<evidence type="ECO:0000313" key="2">
    <source>
        <dbReference type="EMBL" id="CAE0315564.1"/>
    </source>
</evidence>